<proteinExistence type="predicted"/>
<organism evidence="2 3">
    <name type="scientific">Rhodoferax ferrireducens</name>
    <dbReference type="NCBI Taxonomy" id="192843"/>
    <lineage>
        <taxon>Bacteria</taxon>
        <taxon>Pseudomonadati</taxon>
        <taxon>Pseudomonadota</taxon>
        <taxon>Betaproteobacteria</taxon>
        <taxon>Burkholderiales</taxon>
        <taxon>Comamonadaceae</taxon>
        <taxon>Rhodoferax</taxon>
    </lineage>
</organism>
<evidence type="ECO:0000313" key="3">
    <source>
        <dbReference type="Proteomes" id="UP001180487"/>
    </source>
</evidence>
<accession>A0ABU2C4Y6</accession>
<dbReference type="RefSeq" id="WP_310371293.1">
    <property type="nucleotide sequence ID" value="NZ_JAVDXT010000001.1"/>
</dbReference>
<dbReference type="GO" id="GO:0016746">
    <property type="term" value="F:acyltransferase activity"/>
    <property type="evidence" value="ECO:0007669"/>
    <property type="project" value="UniProtKB-KW"/>
</dbReference>
<dbReference type="EMBL" id="JAVDXT010000001">
    <property type="protein sequence ID" value="MDR7376394.1"/>
    <property type="molecule type" value="Genomic_DNA"/>
</dbReference>
<keyword evidence="2" id="KW-0012">Acyltransferase</keyword>
<dbReference type="InterPro" id="IPR050276">
    <property type="entry name" value="MshD_Acetyltransferase"/>
</dbReference>
<dbReference type="InterPro" id="IPR000182">
    <property type="entry name" value="GNAT_dom"/>
</dbReference>
<name>A0ABU2C4Y6_9BURK</name>
<keyword evidence="2" id="KW-0808">Transferase</keyword>
<feature type="domain" description="N-acetyltransferase" evidence="1">
    <location>
        <begin position="1"/>
        <end position="148"/>
    </location>
</feature>
<dbReference type="PANTHER" id="PTHR43617:SF2">
    <property type="entry name" value="UPF0039 PROTEIN SLL0451"/>
    <property type="match status" value="1"/>
</dbReference>
<dbReference type="PROSITE" id="PS51186">
    <property type="entry name" value="GNAT"/>
    <property type="match status" value="1"/>
</dbReference>
<protein>
    <submittedName>
        <fullName evidence="2">Acetyltransferase</fullName>
        <ecNumber evidence="2">2.3.1.-</ecNumber>
    </submittedName>
</protein>
<dbReference type="Gene3D" id="3.40.630.30">
    <property type="match status" value="1"/>
</dbReference>
<sequence length="163" mass="16671">MPIRPETPADTQAIFALTERAFAGHPHSSGTEPHIVSALRTAGALTLSLVAEIDGTVVGHVAISPVTISDGTADWYGLGPISVGPAFQGRGLGSDLVRAGLARLAALGAAGCVVLGDPGYYTRFGFQAQPGLVYPGPPAEYFMALAFGASHPEGRVAYHAAFA</sequence>
<dbReference type="InterPro" id="IPR016181">
    <property type="entry name" value="Acyl_CoA_acyltransferase"/>
</dbReference>
<evidence type="ECO:0000259" key="1">
    <source>
        <dbReference type="PROSITE" id="PS51186"/>
    </source>
</evidence>
<dbReference type="Proteomes" id="UP001180487">
    <property type="component" value="Unassembled WGS sequence"/>
</dbReference>
<gene>
    <name evidence="2" type="ORF">J2X19_001052</name>
</gene>
<evidence type="ECO:0000313" key="2">
    <source>
        <dbReference type="EMBL" id="MDR7376394.1"/>
    </source>
</evidence>
<dbReference type="CDD" id="cd04301">
    <property type="entry name" value="NAT_SF"/>
    <property type="match status" value="1"/>
</dbReference>
<dbReference type="EC" id="2.3.1.-" evidence="2"/>
<dbReference type="PANTHER" id="PTHR43617">
    <property type="entry name" value="L-AMINO ACID N-ACETYLTRANSFERASE"/>
    <property type="match status" value="1"/>
</dbReference>
<reference evidence="2 3" key="1">
    <citation type="submission" date="2023-07" db="EMBL/GenBank/DDBJ databases">
        <title>Sorghum-associated microbial communities from plants grown in Nebraska, USA.</title>
        <authorList>
            <person name="Schachtman D."/>
        </authorList>
    </citation>
    <scope>NUCLEOTIDE SEQUENCE [LARGE SCALE GENOMIC DNA]</scope>
    <source>
        <strain evidence="2 3">BE313</strain>
    </source>
</reference>
<dbReference type="SUPFAM" id="SSF55729">
    <property type="entry name" value="Acyl-CoA N-acyltransferases (Nat)"/>
    <property type="match status" value="1"/>
</dbReference>
<dbReference type="Pfam" id="PF00583">
    <property type="entry name" value="Acetyltransf_1"/>
    <property type="match status" value="1"/>
</dbReference>
<comment type="caution">
    <text evidence="2">The sequence shown here is derived from an EMBL/GenBank/DDBJ whole genome shotgun (WGS) entry which is preliminary data.</text>
</comment>
<keyword evidence="3" id="KW-1185">Reference proteome</keyword>